<feature type="domain" description="Myb-like" evidence="2">
    <location>
        <begin position="1"/>
        <end position="42"/>
    </location>
</feature>
<keyword evidence="5" id="KW-1185">Reference proteome</keyword>
<evidence type="ECO:0000259" key="3">
    <source>
        <dbReference type="PROSITE" id="PS51294"/>
    </source>
</evidence>
<dbReference type="Gene3D" id="1.10.246.220">
    <property type="match status" value="1"/>
</dbReference>
<dbReference type="PANTHER" id="PTHR47122:SF8">
    <property type="entry name" value="MYB-LIKE DOMAIN-CONTAINING PROTEIN"/>
    <property type="match status" value="1"/>
</dbReference>
<sequence>MKLIEGVSRYGVSKWTEIKRLFFPTFAFRTSVDLKDKWRTLLQATAAQMHNRKQVLQTINYKL</sequence>
<organism evidence="4 5">
    <name type="scientific">Canna indica</name>
    <name type="common">Indian-shot</name>
    <dbReference type="NCBI Taxonomy" id="4628"/>
    <lineage>
        <taxon>Eukaryota</taxon>
        <taxon>Viridiplantae</taxon>
        <taxon>Streptophyta</taxon>
        <taxon>Embryophyta</taxon>
        <taxon>Tracheophyta</taxon>
        <taxon>Spermatophyta</taxon>
        <taxon>Magnoliopsida</taxon>
        <taxon>Liliopsida</taxon>
        <taxon>Zingiberales</taxon>
        <taxon>Cannaceae</taxon>
        <taxon>Canna</taxon>
    </lineage>
</organism>
<name>A0AAQ3PYX3_9LILI</name>
<dbReference type="EMBL" id="CP136890">
    <property type="protein sequence ID" value="WOK91405.1"/>
    <property type="molecule type" value="Genomic_DNA"/>
</dbReference>
<dbReference type="Pfam" id="PF13921">
    <property type="entry name" value="Myb_DNA-bind_6"/>
    <property type="match status" value="1"/>
</dbReference>
<dbReference type="PROSITE" id="PS51294">
    <property type="entry name" value="HTH_MYB"/>
    <property type="match status" value="1"/>
</dbReference>
<protein>
    <submittedName>
        <fullName evidence="4">Uncharacterized protein</fullName>
    </submittedName>
</protein>
<dbReference type="InterPro" id="IPR017930">
    <property type="entry name" value="Myb_dom"/>
</dbReference>
<dbReference type="PANTHER" id="PTHR47122">
    <property type="entry name" value="MYB-LIKE DNA-BINDING DOMAIN CONTAINING PROTEIN, EXPRESSED"/>
    <property type="match status" value="1"/>
</dbReference>
<accession>A0AAQ3PYX3</accession>
<gene>
    <name evidence="4" type="ORF">Cni_G00096</name>
</gene>
<dbReference type="SUPFAM" id="SSF46689">
    <property type="entry name" value="Homeodomain-like"/>
    <property type="match status" value="1"/>
</dbReference>
<dbReference type="InterPro" id="IPR009057">
    <property type="entry name" value="Homeodomain-like_sf"/>
</dbReference>
<feature type="domain" description="HTH myb-type" evidence="3">
    <location>
        <begin position="1"/>
        <end position="46"/>
    </location>
</feature>
<keyword evidence="1" id="KW-0238">DNA-binding</keyword>
<evidence type="ECO:0000256" key="1">
    <source>
        <dbReference type="ARBA" id="ARBA00023125"/>
    </source>
</evidence>
<proteinExistence type="predicted"/>
<dbReference type="CDD" id="cd11660">
    <property type="entry name" value="SANT_TRF"/>
    <property type="match status" value="1"/>
</dbReference>
<evidence type="ECO:0000313" key="5">
    <source>
        <dbReference type="Proteomes" id="UP001327560"/>
    </source>
</evidence>
<dbReference type="AlphaFoldDB" id="A0AAQ3PYX3"/>
<evidence type="ECO:0000313" key="4">
    <source>
        <dbReference type="EMBL" id="WOK91405.1"/>
    </source>
</evidence>
<dbReference type="InterPro" id="IPR001005">
    <property type="entry name" value="SANT/Myb"/>
</dbReference>
<dbReference type="PROSITE" id="PS50090">
    <property type="entry name" value="MYB_LIKE"/>
    <property type="match status" value="1"/>
</dbReference>
<evidence type="ECO:0000259" key="2">
    <source>
        <dbReference type="PROSITE" id="PS50090"/>
    </source>
</evidence>
<dbReference type="GO" id="GO:0003677">
    <property type="term" value="F:DNA binding"/>
    <property type="evidence" value="ECO:0007669"/>
    <property type="project" value="UniProtKB-KW"/>
</dbReference>
<reference evidence="4 5" key="1">
    <citation type="submission" date="2023-10" db="EMBL/GenBank/DDBJ databases">
        <title>Chromosome-scale genome assembly provides insights into flower coloration mechanisms of Canna indica.</title>
        <authorList>
            <person name="Li C."/>
        </authorList>
    </citation>
    <scope>NUCLEOTIDE SEQUENCE [LARGE SCALE GENOMIC DNA]</scope>
    <source>
        <tissue evidence="4">Flower</tissue>
    </source>
</reference>
<dbReference type="Proteomes" id="UP001327560">
    <property type="component" value="Chromosome 1"/>
</dbReference>